<feature type="binding site" evidence="5">
    <location>
        <position position="197"/>
    </location>
    <ligand>
        <name>Mg(2+)</name>
        <dbReference type="ChEBI" id="CHEBI:18420"/>
    </ligand>
</feature>
<evidence type="ECO:0000256" key="1">
    <source>
        <dbReference type="ARBA" id="ARBA00001946"/>
    </source>
</evidence>
<dbReference type="GO" id="GO:0000287">
    <property type="term" value="F:magnesium ion binding"/>
    <property type="evidence" value="ECO:0007669"/>
    <property type="project" value="TreeGrafter"/>
</dbReference>
<dbReference type="EMBL" id="JADNYJ010000010">
    <property type="protein sequence ID" value="KAF8909005.1"/>
    <property type="molecule type" value="Genomic_DNA"/>
</dbReference>
<dbReference type="Gene3D" id="3.20.20.60">
    <property type="entry name" value="Phosphoenolpyruvate-binding domains"/>
    <property type="match status" value="1"/>
</dbReference>
<feature type="binding site" evidence="4">
    <location>
        <position position="162"/>
    </location>
    <ligand>
        <name>substrate</name>
    </ligand>
</feature>
<organism evidence="7 8">
    <name type="scientific">Gymnopilus junonius</name>
    <name type="common">Spectacular rustgill mushroom</name>
    <name type="synonym">Gymnopilus spectabilis subsp. junonius</name>
    <dbReference type="NCBI Taxonomy" id="109634"/>
    <lineage>
        <taxon>Eukaryota</taxon>
        <taxon>Fungi</taxon>
        <taxon>Dikarya</taxon>
        <taxon>Basidiomycota</taxon>
        <taxon>Agaricomycotina</taxon>
        <taxon>Agaricomycetes</taxon>
        <taxon>Agaricomycetidae</taxon>
        <taxon>Agaricales</taxon>
        <taxon>Agaricineae</taxon>
        <taxon>Hymenogastraceae</taxon>
        <taxon>Gymnopilus</taxon>
    </lineage>
</organism>
<comment type="caution">
    <text evidence="7">The sequence shown here is derived from an EMBL/GenBank/DDBJ whole genome shotgun (WGS) entry which is preliminary data.</text>
</comment>
<reference evidence="7" key="1">
    <citation type="submission" date="2020-11" db="EMBL/GenBank/DDBJ databases">
        <authorList>
            <consortium name="DOE Joint Genome Institute"/>
            <person name="Ahrendt S."/>
            <person name="Riley R."/>
            <person name="Andreopoulos W."/>
            <person name="LaButti K."/>
            <person name="Pangilinan J."/>
            <person name="Ruiz-duenas F.J."/>
            <person name="Barrasa J.M."/>
            <person name="Sanchez-Garcia M."/>
            <person name="Camarero S."/>
            <person name="Miyauchi S."/>
            <person name="Serrano A."/>
            <person name="Linde D."/>
            <person name="Babiker R."/>
            <person name="Drula E."/>
            <person name="Ayuso-Fernandez I."/>
            <person name="Pacheco R."/>
            <person name="Padilla G."/>
            <person name="Ferreira P."/>
            <person name="Barriuso J."/>
            <person name="Kellner H."/>
            <person name="Castanera R."/>
            <person name="Alfaro M."/>
            <person name="Ramirez L."/>
            <person name="Pisabarro A.G."/>
            <person name="Kuo A."/>
            <person name="Tritt A."/>
            <person name="Lipzen A."/>
            <person name="He G."/>
            <person name="Yan M."/>
            <person name="Ng V."/>
            <person name="Cullen D."/>
            <person name="Martin F."/>
            <person name="Rosso M.-N."/>
            <person name="Henrissat B."/>
            <person name="Hibbett D."/>
            <person name="Martinez A.T."/>
            <person name="Grigoriev I.V."/>
        </authorList>
    </citation>
    <scope>NUCLEOTIDE SEQUENCE</scope>
    <source>
        <strain evidence="7">AH 44721</strain>
    </source>
</reference>
<dbReference type="OrthoDB" id="1773at2759"/>
<evidence type="ECO:0000313" key="7">
    <source>
        <dbReference type="EMBL" id="KAF8909005.1"/>
    </source>
</evidence>
<keyword evidence="2 5" id="KW-0479">Metal-binding</keyword>
<evidence type="ECO:0000259" key="6">
    <source>
        <dbReference type="Pfam" id="PF03328"/>
    </source>
</evidence>
<accession>A0A9P5NUF1</accession>
<evidence type="ECO:0000313" key="8">
    <source>
        <dbReference type="Proteomes" id="UP000724874"/>
    </source>
</evidence>
<comment type="cofactor">
    <cofactor evidence="1">
        <name>Mg(2+)</name>
        <dbReference type="ChEBI" id="CHEBI:18420"/>
    </cofactor>
</comment>
<feature type="domain" description="HpcH/HpaI aldolase/citrate lyase" evidence="6">
    <location>
        <begin position="35"/>
        <end position="265"/>
    </location>
</feature>
<dbReference type="AlphaFoldDB" id="A0A9P5NUF1"/>
<dbReference type="GO" id="GO:0016829">
    <property type="term" value="F:lyase activity"/>
    <property type="evidence" value="ECO:0007669"/>
    <property type="project" value="UniProtKB-KW"/>
</dbReference>
<gene>
    <name evidence="7" type="ORF">CPB84DRAFT_1834544</name>
</gene>
<dbReference type="InterPro" id="IPR015813">
    <property type="entry name" value="Pyrv/PenolPyrv_kinase-like_dom"/>
</dbReference>
<sequence>MLSSIRLSYTRTTKIRSQLPVNGTRYWSSEVTLRRSYLYVPSSSDRMLEKSLTAGSDVVIYDLEDSVPPNPEDKRSARERLRKFLEVKREDLKPLQVAVRVNDVTTPFFYEDMLQIISQPAVRSIVLPKIHSTTDLDLVSDAVKISRKRLDKPTLQVIPSIESARGMWNLGSIANWESPHGPVSGGVLKALLFAAEDYCADTGIIRTPSRRELLYTRSQIVLAAKAFGLGAVDMVCVDFKDTDILHSECMDGRELGFTGKQAIHPSQVSVINKTYVPTKEEIQRAVKIVQSMKVAHKSNQGAIELDGRMIDAPMMKQAESILRVAEAAGLAISGPALKW</sequence>
<protein>
    <submittedName>
        <fullName evidence="7">Citrate lyase beta subunit</fullName>
    </submittedName>
</protein>
<dbReference type="InterPro" id="IPR040442">
    <property type="entry name" value="Pyrv_kinase-like_dom_sf"/>
</dbReference>
<dbReference type="PIRSF" id="PIRSF015582">
    <property type="entry name" value="Cit_lyase_B"/>
    <property type="match status" value="1"/>
</dbReference>
<keyword evidence="8" id="KW-1185">Reference proteome</keyword>
<dbReference type="Pfam" id="PF03328">
    <property type="entry name" value="HpcH_HpaI"/>
    <property type="match status" value="1"/>
</dbReference>
<dbReference type="GO" id="GO:0006107">
    <property type="term" value="P:oxaloacetate metabolic process"/>
    <property type="evidence" value="ECO:0007669"/>
    <property type="project" value="TreeGrafter"/>
</dbReference>
<evidence type="ECO:0000256" key="5">
    <source>
        <dbReference type="PIRSR" id="PIRSR015582-2"/>
    </source>
</evidence>
<evidence type="ECO:0000256" key="2">
    <source>
        <dbReference type="ARBA" id="ARBA00022723"/>
    </source>
</evidence>
<keyword evidence="7" id="KW-0456">Lyase</keyword>
<dbReference type="InterPro" id="IPR005000">
    <property type="entry name" value="Aldolase/citrate-lyase_domain"/>
</dbReference>
<dbReference type="InterPro" id="IPR011206">
    <property type="entry name" value="Citrate_lyase_beta/mcl1/mcl2"/>
</dbReference>
<dbReference type="PANTHER" id="PTHR32308:SF0">
    <property type="entry name" value="HPCH_HPAI ALDOLASE_CITRATE LYASE DOMAIN-CONTAINING PROTEIN"/>
    <property type="match status" value="1"/>
</dbReference>
<dbReference type="SUPFAM" id="SSF51621">
    <property type="entry name" value="Phosphoenolpyruvate/pyruvate domain"/>
    <property type="match status" value="1"/>
</dbReference>
<feature type="binding site" evidence="4">
    <location>
        <position position="100"/>
    </location>
    <ligand>
        <name>substrate</name>
    </ligand>
</feature>
<keyword evidence="3 5" id="KW-0460">Magnesium</keyword>
<name>A0A9P5NUF1_GYMJU</name>
<dbReference type="PANTHER" id="PTHR32308">
    <property type="entry name" value="LYASE BETA SUBUNIT, PUTATIVE (AFU_ORTHOLOGUE AFUA_4G13030)-RELATED"/>
    <property type="match status" value="1"/>
</dbReference>
<proteinExistence type="predicted"/>
<evidence type="ECO:0000256" key="3">
    <source>
        <dbReference type="ARBA" id="ARBA00022842"/>
    </source>
</evidence>
<dbReference type="Proteomes" id="UP000724874">
    <property type="component" value="Unassembled WGS sequence"/>
</dbReference>
<evidence type="ECO:0000256" key="4">
    <source>
        <dbReference type="PIRSR" id="PIRSR015582-1"/>
    </source>
</evidence>
<feature type="binding site" evidence="5">
    <location>
        <position position="162"/>
    </location>
    <ligand>
        <name>Mg(2+)</name>
        <dbReference type="ChEBI" id="CHEBI:18420"/>
    </ligand>
</feature>